<evidence type="ECO:0000256" key="7">
    <source>
        <dbReference type="RuleBase" id="RU000304"/>
    </source>
</evidence>
<dbReference type="InterPro" id="IPR017441">
    <property type="entry name" value="Protein_kinase_ATP_BS"/>
</dbReference>
<dbReference type="InterPro" id="IPR003527">
    <property type="entry name" value="MAP_kinase_CS"/>
</dbReference>
<dbReference type="InterPro" id="IPR008271">
    <property type="entry name" value="Ser/Thr_kinase_AS"/>
</dbReference>
<reference evidence="10 11" key="1">
    <citation type="submission" date="2020-08" db="EMBL/GenBank/DDBJ databases">
        <authorList>
            <person name="Newling K."/>
            <person name="Davey J."/>
            <person name="Forrester S."/>
        </authorList>
    </citation>
    <scope>NUCLEOTIDE SEQUENCE [LARGE SCALE GENOMIC DNA]</scope>
    <source>
        <strain evidence="11">Crithidia deanei Carvalho (ATCC PRA-265)</strain>
    </source>
</reference>
<evidence type="ECO:0000256" key="3">
    <source>
        <dbReference type="ARBA" id="ARBA00022741"/>
    </source>
</evidence>
<dbReference type="FunFam" id="1.10.510.10:FF:000624">
    <property type="entry name" value="Mitogen-activated protein kinase"/>
    <property type="match status" value="1"/>
</dbReference>
<evidence type="ECO:0000256" key="2">
    <source>
        <dbReference type="ARBA" id="ARBA00022679"/>
    </source>
</evidence>
<accession>S9VDJ8</accession>
<dbReference type="InterPro" id="IPR050117">
    <property type="entry name" value="MAPK"/>
</dbReference>
<keyword evidence="3 6" id="KW-0547">Nucleotide-binding</keyword>
<sequence length="360" mass="40793">MTASLGIDGEVEQRYRVMKHIGSGGYGVVWCAIDRVSGKYVALKKVFDAFGNRQDAQRTYREVMLLQSLRDNDRIVGLSNVIRAVNGVDLYLVFEIVETDLAVVLKKKIVQDIHRKYLSYQIIKVVAQLHAKHIIHRDLKPSNILINDDCTIKLADFGLARTFIPKEDNPLEPTTELTDHIATRWYRSPEILVRSTHYTTSMDMWAVGCIVAELFTGQPLFAGNSSAHQFGIVMKATVGKATAQDLQSLRSSMGLNKVWDLIASLPSDTPTETVTDIMYDCDPDAVDLVNHLIVFNPKKRLTALEALKHPYVAEFVTEEDFATIERQVPIALPLLDEKEYDAKEYEKALYTEIRKVFRFL</sequence>
<evidence type="ECO:0000256" key="1">
    <source>
        <dbReference type="ARBA" id="ARBA00022527"/>
    </source>
</evidence>
<dbReference type="AlphaFoldDB" id="S9VDJ8"/>
<dbReference type="PROSITE" id="PS00107">
    <property type="entry name" value="PROTEIN_KINASE_ATP"/>
    <property type="match status" value="1"/>
</dbReference>
<dbReference type="Pfam" id="PF00069">
    <property type="entry name" value="Pkinase"/>
    <property type="match status" value="1"/>
</dbReference>
<dbReference type="Proteomes" id="UP000515908">
    <property type="component" value="Chromosome 01"/>
</dbReference>
<evidence type="ECO:0000313" key="11">
    <source>
        <dbReference type="Proteomes" id="UP000515908"/>
    </source>
</evidence>
<dbReference type="GO" id="GO:0004707">
    <property type="term" value="F:MAP kinase activity"/>
    <property type="evidence" value="ECO:0007669"/>
    <property type="project" value="UniProtKB-EC"/>
</dbReference>
<dbReference type="PROSITE" id="PS50011">
    <property type="entry name" value="PROTEIN_KINASE_DOM"/>
    <property type="match status" value="1"/>
</dbReference>
<dbReference type="EMBL" id="LR877145">
    <property type="protein sequence ID" value="CAD2213274.1"/>
    <property type="molecule type" value="Genomic_DNA"/>
</dbReference>
<keyword evidence="8" id="KW-0460">Magnesium</keyword>
<protein>
    <recommendedName>
        <fullName evidence="8">Mitogen-activated protein kinase</fullName>
        <ecNumber evidence="8">2.7.11.24</ecNumber>
    </recommendedName>
</protein>
<dbReference type="EC" id="2.7.11.24" evidence="8"/>
<comment type="cofactor">
    <cofactor evidence="8">
        <name>Mg(2+)</name>
        <dbReference type="ChEBI" id="CHEBI:18420"/>
    </cofactor>
</comment>
<evidence type="ECO:0000256" key="5">
    <source>
        <dbReference type="ARBA" id="ARBA00022840"/>
    </source>
</evidence>
<dbReference type="SMART" id="SM00220">
    <property type="entry name" value="S_TKc"/>
    <property type="match status" value="1"/>
</dbReference>
<dbReference type="Gene3D" id="3.30.200.20">
    <property type="entry name" value="Phosphorylase Kinase, domain 1"/>
    <property type="match status" value="1"/>
</dbReference>
<comment type="catalytic activity">
    <reaction evidence="8">
        <text>L-threonyl-[protein] + ATP = O-phospho-L-threonyl-[protein] + ADP + H(+)</text>
        <dbReference type="Rhea" id="RHEA:46608"/>
        <dbReference type="Rhea" id="RHEA-COMP:11060"/>
        <dbReference type="Rhea" id="RHEA-COMP:11605"/>
        <dbReference type="ChEBI" id="CHEBI:15378"/>
        <dbReference type="ChEBI" id="CHEBI:30013"/>
        <dbReference type="ChEBI" id="CHEBI:30616"/>
        <dbReference type="ChEBI" id="CHEBI:61977"/>
        <dbReference type="ChEBI" id="CHEBI:456216"/>
        <dbReference type="EC" id="2.7.11.24"/>
    </reaction>
</comment>
<comment type="similarity">
    <text evidence="8">Belongs to the protein kinase superfamily. Ser/Thr protein kinase family. MAP kinase subfamily.</text>
</comment>
<evidence type="ECO:0000256" key="8">
    <source>
        <dbReference type="RuleBase" id="RU361165"/>
    </source>
</evidence>
<dbReference type="PROSITE" id="PS00108">
    <property type="entry name" value="PROTEIN_KINASE_ST"/>
    <property type="match status" value="1"/>
</dbReference>
<feature type="binding site" evidence="6">
    <location>
        <position position="44"/>
    </location>
    <ligand>
        <name>ATP</name>
        <dbReference type="ChEBI" id="CHEBI:30616"/>
    </ligand>
</feature>
<dbReference type="SUPFAM" id="SSF56112">
    <property type="entry name" value="Protein kinase-like (PK-like)"/>
    <property type="match status" value="1"/>
</dbReference>
<keyword evidence="1 7" id="KW-0723">Serine/threonine-protein kinase</keyword>
<dbReference type="PANTHER" id="PTHR24055">
    <property type="entry name" value="MITOGEN-ACTIVATED PROTEIN KINASE"/>
    <property type="match status" value="1"/>
</dbReference>
<dbReference type="PROSITE" id="PS01351">
    <property type="entry name" value="MAPK"/>
    <property type="match status" value="1"/>
</dbReference>
<dbReference type="OrthoDB" id="240793at2759"/>
<evidence type="ECO:0000259" key="9">
    <source>
        <dbReference type="PROSITE" id="PS50011"/>
    </source>
</evidence>
<evidence type="ECO:0000313" key="10">
    <source>
        <dbReference type="EMBL" id="CAD2213274.1"/>
    </source>
</evidence>
<gene>
    <name evidence="10" type="ORF">ADEAN_000071500</name>
</gene>
<dbReference type="InterPro" id="IPR011009">
    <property type="entry name" value="Kinase-like_dom_sf"/>
</dbReference>
<keyword evidence="11" id="KW-1185">Reference proteome</keyword>
<feature type="domain" description="Protein kinase" evidence="9">
    <location>
        <begin position="15"/>
        <end position="312"/>
    </location>
</feature>
<dbReference type="InterPro" id="IPR000719">
    <property type="entry name" value="Prot_kinase_dom"/>
</dbReference>
<proteinExistence type="inferred from homology"/>
<dbReference type="GO" id="GO:0005524">
    <property type="term" value="F:ATP binding"/>
    <property type="evidence" value="ECO:0007669"/>
    <property type="project" value="UniProtKB-UniRule"/>
</dbReference>
<dbReference type="Gene3D" id="1.10.510.10">
    <property type="entry name" value="Transferase(Phosphotransferase) domain 1"/>
    <property type="match status" value="1"/>
</dbReference>
<keyword evidence="2 8" id="KW-0808">Transferase</keyword>
<comment type="activity regulation">
    <text evidence="8">Activated by threonine and tyrosine phosphorylation.</text>
</comment>
<evidence type="ECO:0000256" key="4">
    <source>
        <dbReference type="ARBA" id="ARBA00022777"/>
    </source>
</evidence>
<dbReference type="VEuPathDB" id="TriTrypDB:ADEAN_000071500"/>
<organism evidence="10 11">
    <name type="scientific">Angomonas deanei</name>
    <dbReference type="NCBI Taxonomy" id="59799"/>
    <lineage>
        <taxon>Eukaryota</taxon>
        <taxon>Discoba</taxon>
        <taxon>Euglenozoa</taxon>
        <taxon>Kinetoplastea</taxon>
        <taxon>Metakinetoplastina</taxon>
        <taxon>Trypanosomatida</taxon>
        <taxon>Trypanosomatidae</taxon>
        <taxon>Strigomonadinae</taxon>
        <taxon>Angomonas</taxon>
    </lineage>
</organism>
<keyword evidence="4 8" id="KW-0418">Kinase</keyword>
<evidence type="ECO:0000256" key="6">
    <source>
        <dbReference type="PROSITE-ProRule" id="PRU10141"/>
    </source>
</evidence>
<name>S9VDJ8_9TRYP</name>
<keyword evidence="5 6" id="KW-0067">ATP-binding</keyword>